<proteinExistence type="predicted"/>
<sequence>MVSYPASCFLLQPFTMPRCSDRAAQVCKSSPDCSSLCVETTAPPERSVTD</sequence>
<dbReference type="EMBL" id="GBXM01093765">
    <property type="protein sequence ID" value="JAH14812.1"/>
    <property type="molecule type" value="Transcribed_RNA"/>
</dbReference>
<reference evidence="1" key="1">
    <citation type="submission" date="2014-11" db="EMBL/GenBank/DDBJ databases">
        <authorList>
            <person name="Amaro Gonzalez C."/>
        </authorList>
    </citation>
    <scope>NUCLEOTIDE SEQUENCE</scope>
</reference>
<name>A0A0E9QEA0_ANGAN</name>
<evidence type="ECO:0000313" key="1">
    <source>
        <dbReference type="EMBL" id="JAH14812.1"/>
    </source>
</evidence>
<reference evidence="1" key="2">
    <citation type="journal article" date="2015" name="Fish Shellfish Immunol.">
        <title>Early steps in the European eel (Anguilla anguilla)-Vibrio vulnificus interaction in the gills: Role of the RtxA13 toxin.</title>
        <authorList>
            <person name="Callol A."/>
            <person name="Pajuelo D."/>
            <person name="Ebbesson L."/>
            <person name="Teles M."/>
            <person name="MacKenzie S."/>
            <person name="Amaro C."/>
        </authorList>
    </citation>
    <scope>NUCLEOTIDE SEQUENCE</scope>
</reference>
<dbReference type="AlphaFoldDB" id="A0A0E9QEA0"/>
<organism evidence="1">
    <name type="scientific">Anguilla anguilla</name>
    <name type="common">European freshwater eel</name>
    <name type="synonym">Muraena anguilla</name>
    <dbReference type="NCBI Taxonomy" id="7936"/>
    <lineage>
        <taxon>Eukaryota</taxon>
        <taxon>Metazoa</taxon>
        <taxon>Chordata</taxon>
        <taxon>Craniata</taxon>
        <taxon>Vertebrata</taxon>
        <taxon>Euteleostomi</taxon>
        <taxon>Actinopterygii</taxon>
        <taxon>Neopterygii</taxon>
        <taxon>Teleostei</taxon>
        <taxon>Anguilliformes</taxon>
        <taxon>Anguillidae</taxon>
        <taxon>Anguilla</taxon>
    </lineage>
</organism>
<accession>A0A0E9QEA0</accession>
<protein>
    <submittedName>
        <fullName evidence="1">Uncharacterized protein</fullName>
    </submittedName>
</protein>